<organism evidence="1 2">
    <name type="scientific">Xanthomarina gelatinilytica</name>
    <dbReference type="NCBI Taxonomy" id="1137281"/>
    <lineage>
        <taxon>Bacteria</taxon>
        <taxon>Pseudomonadati</taxon>
        <taxon>Bacteroidota</taxon>
        <taxon>Flavobacteriia</taxon>
        <taxon>Flavobacteriales</taxon>
        <taxon>Flavobacteriaceae</taxon>
        <taxon>Xanthomarina</taxon>
    </lineage>
</organism>
<dbReference type="AlphaFoldDB" id="M7MKR3"/>
<dbReference type="eggNOG" id="COG2146">
    <property type="taxonomic scope" value="Bacteria"/>
</dbReference>
<comment type="caution">
    <text evidence="1">The sequence shown here is derived from an EMBL/GenBank/DDBJ whole genome shotgun (WGS) entry which is preliminary data.</text>
</comment>
<dbReference type="PATRIC" id="fig|1137281.3.peg.155"/>
<evidence type="ECO:0000313" key="2">
    <source>
        <dbReference type="Proteomes" id="UP000012024"/>
    </source>
</evidence>
<dbReference type="PROSITE" id="PS51257">
    <property type="entry name" value="PROKAR_LIPOPROTEIN"/>
    <property type="match status" value="1"/>
</dbReference>
<proteinExistence type="predicted"/>
<sequence length="148" mass="16389">MNRILYLILLALITVSCSKSDDNDNNNQYIPNVTFDTGNLVNTNLPQYSQLKYANNHVVLNNNYGINGVVIYFAGGTNYSAFELSDPNHPLSECSTLSVEDVIATCNCDDGNSYDILSGNIQPGTTGQYALKRYYVEVLGDIIRVYNN</sequence>
<gene>
    <name evidence="1" type="ORF">D778_01556</name>
</gene>
<accession>M7MKR3</accession>
<dbReference type="STRING" id="1137281.D778_01556"/>
<dbReference type="RefSeq" id="WP_007646741.1">
    <property type="nucleotide sequence ID" value="NZ_ANLA01000004.1"/>
</dbReference>
<dbReference type="OrthoDB" id="1201186at2"/>
<dbReference type="Proteomes" id="UP000012024">
    <property type="component" value="Unassembled WGS sequence"/>
</dbReference>
<dbReference type="GeneID" id="98640100"/>
<evidence type="ECO:0000313" key="1">
    <source>
        <dbReference type="EMBL" id="EMQ95666.1"/>
    </source>
</evidence>
<protein>
    <submittedName>
        <fullName evidence="1">Uncharacterized protein</fullName>
    </submittedName>
</protein>
<reference evidence="1 2" key="1">
    <citation type="submission" date="2012-12" db="EMBL/GenBank/DDBJ databases">
        <title>Genome assembly of Formosa sp. AK20.</title>
        <authorList>
            <person name="Kumar R."/>
            <person name="Khatri I."/>
            <person name="Vaidya B."/>
            <person name="Subramanian S."/>
            <person name="Pinnaka A."/>
        </authorList>
    </citation>
    <scope>NUCLEOTIDE SEQUENCE [LARGE SCALE GENOMIC DNA]</scope>
    <source>
        <strain evidence="1 2">AK20</strain>
    </source>
</reference>
<dbReference type="EMBL" id="ANLA01000004">
    <property type="protein sequence ID" value="EMQ95666.1"/>
    <property type="molecule type" value="Genomic_DNA"/>
</dbReference>
<name>M7MKR3_9FLAO</name>
<keyword evidence="2" id="KW-1185">Reference proteome</keyword>